<evidence type="ECO:0000256" key="8">
    <source>
        <dbReference type="ARBA" id="ARBA00032788"/>
    </source>
</evidence>
<dbReference type="InterPro" id="IPR002023">
    <property type="entry name" value="NuoE-like"/>
</dbReference>
<dbReference type="EMBL" id="FPLJ01000102">
    <property type="protein sequence ID" value="SGZ00782.1"/>
    <property type="molecule type" value="Genomic_DNA"/>
</dbReference>
<dbReference type="CDD" id="cd03064">
    <property type="entry name" value="TRX_Fd_NuoE"/>
    <property type="match status" value="1"/>
</dbReference>
<evidence type="ECO:0000256" key="1">
    <source>
        <dbReference type="ARBA" id="ARBA00010643"/>
    </source>
</evidence>
<dbReference type="InterPro" id="IPR036249">
    <property type="entry name" value="Thioredoxin-like_sf"/>
</dbReference>
<keyword evidence="12" id="KW-1185">Reference proteome</keyword>
<comment type="similarity">
    <text evidence="1">Belongs to the complex I 24 kDa subunit family.</text>
</comment>
<comment type="cofactor">
    <cofactor evidence="9">
        <name>[2Fe-2S] cluster</name>
        <dbReference type="ChEBI" id="CHEBI:190135"/>
    </cofactor>
</comment>
<evidence type="ECO:0000256" key="4">
    <source>
        <dbReference type="ARBA" id="ARBA00022723"/>
    </source>
</evidence>
<evidence type="ECO:0000256" key="5">
    <source>
        <dbReference type="ARBA" id="ARBA00023004"/>
    </source>
</evidence>
<evidence type="ECO:0000256" key="6">
    <source>
        <dbReference type="ARBA" id="ARBA00023014"/>
    </source>
</evidence>
<keyword evidence="5" id="KW-0408">Iron</keyword>
<proteinExistence type="inferred from homology"/>
<dbReference type="PANTHER" id="PTHR10371:SF3">
    <property type="entry name" value="NADH DEHYDROGENASE [UBIQUINONE] FLAVOPROTEIN 2, MITOCHONDRIAL"/>
    <property type="match status" value="1"/>
</dbReference>
<dbReference type="NCBIfam" id="TIGR01958">
    <property type="entry name" value="nuoE_fam"/>
    <property type="match status" value="1"/>
</dbReference>
<organism evidence="11 12">
    <name type="scientific">Moritella viscosa</name>
    <dbReference type="NCBI Taxonomy" id="80854"/>
    <lineage>
        <taxon>Bacteria</taxon>
        <taxon>Pseudomonadati</taxon>
        <taxon>Pseudomonadota</taxon>
        <taxon>Gammaproteobacteria</taxon>
        <taxon>Alteromonadales</taxon>
        <taxon>Moritellaceae</taxon>
        <taxon>Moritella</taxon>
    </lineage>
</organism>
<dbReference type="InterPro" id="IPR041921">
    <property type="entry name" value="NuoE_N"/>
</dbReference>
<dbReference type="Proteomes" id="UP000182660">
    <property type="component" value="Unassembled WGS sequence"/>
</dbReference>
<dbReference type="PANTHER" id="PTHR10371">
    <property type="entry name" value="NADH DEHYDROGENASE UBIQUINONE FLAVOPROTEIN 2, MITOCHONDRIAL"/>
    <property type="match status" value="1"/>
</dbReference>
<name>A0ABY1HKP3_9GAMM</name>
<sequence length="217" mass="23880">MTAEYSKQTIIADLTAPIADIVKRYPTLRSAIMPALYLAQEKYGFIDETAYLAISEILDVPEIWVFELASFYTLYKNENIGKCHLQICTNVPCMLRGAYDMLKHLQTRLGISQGDTSKDGLFTLSTVECIGSCDVAPAMMVNETYHTKLSKQSIDQLLDQLTQAETESLATDILSLTQNTSSANNEPLANGQPLANKQLSENTESLTKSEPTAGPES</sequence>
<reference evidence="11 12" key="1">
    <citation type="submission" date="2016-11" db="EMBL/GenBank/DDBJ databases">
        <authorList>
            <person name="Klemetsen T."/>
        </authorList>
    </citation>
    <scope>NUCLEOTIDE SEQUENCE [LARGE SCALE GENOMIC DNA]</scope>
    <source>
        <strain evidence="11">MT 2528</strain>
    </source>
</reference>
<evidence type="ECO:0000256" key="9">
    <source>
        <dbReference type="ARBA" id="ARBA00034078"/>
    </source>
</evidence>
<keyword evidence="4" id="KW-0479">Metal-binding</keyword>
<gene>
    <name evidence="11" type="ORF">MT2528_4093</name>
</gene>
<evidence type="ECO:0000256" key="7">
    <source>
        <dbReference type="ARBA" id="ARBA00031580"/>
    </source>
</evidence>
<keyword evidence="6" id="KW-0411">Iron-sulfur</keyword>
<dbReference type="Pfam" id="PF01257">
    <property type="entry name" value="2Fe-2S_thioredx"/>
    <property type="match status" value="1"/>
</dbReference>
<evidence type="ECO:0000256" key="2">
    <source>
        <dbReference type="ARBA" id="ARBA00019898"/>
    </source>
</evidence>
<feature type="compositionally biased region" description="Polar residues" evidence="10">
    <location>
        <begin position="181"/>
        <end position="210"/>
    </location>
</feature>
<evidence type="ECO:0000256" key="10">
    <source>
        <dbReference type="SAM" id="MobiDB-lite"/>
    </source>
</evidence>
<keyword evidence="3" id="KW-0001">2Fe-2S</keyword>
<comment type="caution">
    <text evidence="11">The sequence shown here is derived from an EMBL/GenBank/DDBJ whole genome shotgun (WGS) entry which is preliminary data.</text>
</comment>
<evidence type="ECO:0000313" key="11">
    <source>
        <dbReference type="EMBL" id="SGZ00782.1"/>
    </source>
</evidence>
<evidence type="ECO:0000313" key="12">
    <source>
        <dbReference type="Proteomes" id="UP000182660"/>
    </source>
</evidence>
<feature type="region of interest" description="Disordered" evidence="10">
    <location>
        <begin position="181"/>
        <end position="217"/>
    </location>
</feature>
<evidence type="ECO:0000256" key="3">
    <source>
        <dbReference type="ARBA" id="ARBA00022714"/>
    </source>
</evidence>
<accession>A0ABY1HKP3</accession>
<dbReference type="InterPro" id="IPR042128">
    <property type="entry name" value="NuoE_dom"/>
</dbReference>
<dbReference type="Gene3D" id="3.40.30.10">
    <property type="entry name" value="Glutaredoxin"/>
    <property type="match status" value="1"/>
</dbReference>
<dbReference type="SUPFAM" id="SSF52833">
    <property type="entry name" value="Thioredoxin-like"/>
    <property type="match status" value="1"/>
</dbReference>
<dbReference type="RefSeq" id="WP_075473389.1">
    <property type="nucleotide sequence ID" value="NZ_CAWQZC010000009.1"/>
</dbReference>
<dbReference type="GeneID" id="61297840"/>
<protein>
    <recommendedName>
        <fullName evidence="2">NADH-quinone oxidoreductase subunit E</fullName>
    </recommendedName>
    <alternativeName>
        <fullName evidence="7">NADH dehydrogenase I subunit E</fullName>
    </alternativeName>
    <alternativeName>
        <fullName evidence="8">NDH-1 subunit E</fullName>
    </alternativeName>
</protein>
<dbReference type="Gene3D" id="1.10.10.1590">
    <property type="entry name" value="NADH-quinone oxidoreductase subunit E"/>
    <property type="match status" value="1"/>
</dbReference>